<keyword evidence="2" id="KW-1133">Transmembrane helix</keyword>
<dbReference type="PANTHER" id="PTHR24177">
    <property type="entry name" value="CASKIN"/>
    <property type="match status" value="1"/>
</dbReference>
<dbReference type="Pfam" id="PF13962">
    <property type="entry name" value="PGG"/>
    <property type="match status" value="1"/>
</dbReference>
<keyword evidence="2" id="KW-0472">Membrane</keyword>
<sequence>SPPHCHVYSTDTDPNNGEWTKVSKGGRDKGIGGRPVTESEYHDLSAMMNNTNLYEMGVSDHALFCLESVGVATSEDKGKSIFLSDKTFKVFVVSDALAFFCSMTSLLMFLSAINGRYAEGDFILTLYLDCF</sequence>
<reference evidence="4 5" key="2">
    <citation type="journal article" date="2017" name="Front. Plant Sci.">
        <title>Gene Classification and Mining of Molecular Markers Useful in Red Clover (Trifolium pratense) Breeding.</title>
        <authorList>
            <person name="Istvanek J."/>
            <person name="Dluhosova J."/>
            <person name="Dluhos P."/>
            <person name="Patkova L."/>
            <person name="Nedelnik J."/>
            <person name="Repkova J."/>
        </authorList>
    </citation>
    <scope>NUCLEOTIDE SEQUENCE [LARGE SCALE GENOMIC DNA]</scope>
    <source>
        <strain evidence="5">cv. Tatra</strain>
        <tissue evidence="4">Young leaves</tissue>
    </source>
</reference>
<protein>
    <submittedName>
        <fullName evidence="4">Ankyrin repeat protein</fullName>
    </submittedName>
</protein>
<feature type="non-terminal residue" evidence="4">
    <location>
        <position position="1"/>
    </location>
</feature>
<feature type="compositionally biased region" description="Basic and acidic residues" evidence="1">
    <location>
        <begin position="25"/>
        <end position="35"/>
    </location>
</feature>
<dbReference type="PANTHER" id="PTHR24177:SF365">
    <property type="entry name" value="ANKYRIN REPEAT-CONTAINING PROTEIN NPR4-LIKE ISOFORM X1"/>
    <property type="match status" value="1"/>
</dbReference>
<evidence type="ECO:0000259" key="3">
    <source>
        <dbReference type="Pfam" id="PF13962"/>
    </source>
</evidence>
<reference evidence="4 5" key="1">
    <citation type="journal article" date="2014" name="Am. J. Bot.">
        <title>Genome assembly and annotation for red clover (Trifolium pratense; Fabaceae).</title>
        <authorList>
            <person name="Istvanek J."/>
            <person name="Jaros M."/>
            <person name="Krenek A."/>
            <person name="Repkova J."/>
        </authorList>
    </citation>
    <scope>NUCLEOTIDE SEQUENCE [LARGE SCALE GENOMIC DNA]</scope>
    <source>
        <strain evidence="5">cv. Tatra</strain>
        <tissue evidence="4">Young leaves</tissue>
    </source>
</reference>
<comment type="caution">
    <text evidence="4">The sequence shown here is derived from an EMBL/GenBank/DDBJ whole genome shotgun (WGS) entry which is preliminary data.</text>
</comment>
<dbReference type="AlphaFoldDB" id="A0A2K3NK62"/>
<dbReference type="Proteomes" id="UP000236291">
    <property type="component" value="Unassembled WGS sequence"/>
</dbReference>
<dbReference type="GO" id="GO:0016020">
    <property type="term" value="C:membrane"/>
    <property type="evidence" value="ECO:0007669"/>
    <property type="project" value="TreeGrafter"/>
</dbReference>
<keyword evidence="2" id="KW-0812">Transmembrane</keyword>
<dbReference type="InterPro" id="IPR026961">
    <property type="entry name" value="PGG_dom"/>
</dbReference>
<evidence type="ECO:0000313" key="4">
    <source>
        <dbReference type="EMBL" id="PNY03413.1"/>
    </source>
</evidence>
<feature type="compositionally biased region" description="Polar residues" evidence="1">
    <location>
        <begin position="9"/>
        <end position="18"/>
    </location>
</feature>
<accession>A0A2K3NK62</accession>
<evidence type="ECO:0000256" key="1">
    <source>
        <dbReference type="SAM" id="MobiDB-lite"/>
    </source>
</evidence>
<evidence type="ECO:0000256" key="2">
    <source>
        <dbReference type="SAM" id="Phobius"/>
    </source>
</evidence>
<feature type="domain" description="PGG" evidence="3">
    <location>
        <begin position="74"/>
        <end position="113"/>
    </location>
</feature>
<name>A0A2K3NK62_TRIPR</name>
<feature type="region of interest" description="Disordered" evidence="1">
    <location>
        <begin position="1"/>
        <end position="35"/>
    </location>
</feature>
<dbReference type="EMBL" id="ASHM01022598">
    <property type="protein sequence ID" value="PNY03413.1"/>
    <property type="molecule type" value="Genomic_DNA"/>
</dbReference>
<dbReference type="STRING" id="57577.A0A2K3NK62"/>
<organism evidence="4 5">
    <name type="scientific">Trifolium pratense</name>
    <name type="common">Red clover</name>
    <dbReference type="NCBI Taxonomy" id="57577"/>
    <lineage>
        <taxon>Eukaryota</taxon>
        <taxon>Viridiplantae</taxon>
        <taxon>Streptophyta</taxon>
        <taxon>Embryophyta</taxon>
        <taxon>Tracheophyta</taxon>
        <taxon>Spermatophyta</taxon>
        <taxon>Magnoliopsida</taxon>
        <taxon>eudicotyledons</taxon>
        <taxon>Gunneridae</taxon>
        <taxon>Pentapetalae</taxon>
        <taxon>rosids</taxon>
        <taxon>fabids</taxon>
        <taxon>Fabales</taxon>
        <taxon>Fabaceae</taxon>
        <taxon>Papilionoideae</taxon>
        <taxon>50 kb inversion clade</taxon>
        <taxon>NPAAA clade</taxon>
        <taxon>Hologalegina</taxon>
        <taxon>IRL clade</taxon>
        <taxon>Trifolieae</taxon>
        <taxon>Trifolium</taxon>
    </lineage>
</organism>
<feature type="transmembrane region" description="Helical" evidence="2">
    <location>
        <begin position="90"/>
        <end position="113"/>
    </location>
</feature>
<proteinExistence type="predicted"/>
<evidence type="ECO:0000313" key="5">
    <source>
        <dbReference type="Proteomes" id="UP000236291"/>
    </source>
</evidence>
<gene>
    <name evidence="4" type="ORF">L195_g026742</name>
</gene>